<dbReference type="Ensembl" id="ENSSSCT00015087021.1">
    <property type="protein sequence ID" value="ENSSSCP00015035449.1"/>
    <property type="gene ID" value="ENSSSCG00015064156.1"/>
</dbReference>
<evidence type="ECO:0000256" key="1">
    <source>
        <dbReference type="ARBA" id="ARBA00022468"/>
    </source>
</evidence>
<dbReference type="PANTHER" id="PTHR22957:SF360">
    <property type="entry name" value="TBC1 DOMAIN FAMILY MEMBER 17"/>
    <property type="match status" value="1"/>
</dbReference>
<dbReference type="Pfam" id="PF00566">
    <property type="entry name" value="RabGAP-TBC"/>
    <property type="match status" value="2"/>
</dbReference>
<feature type="region of interest" description="Disordered" evidence="2">
    <location>
        <begin position="123"/>
        <end position="142"/>
    </location>
</feature>
<evidence type="ECO:0000313" key="4">
    <source>
        <dbReference type="Ensembl" id="ENSSSCP00015035449.1"/>
    </source>
</evidence>
<dbReference type="InterPro" id="IPR035969">
    <property type="entry name" value="Rab-GAP_TBC_sf"/>
</dbReference>
<sequence length="614" mass="68791">VIVPRARPLANSSSLGLLPLAPLWAPPSGGPHLQVVFEKGGVYLHTSAKKHQDPDSLIAGVIRVVEKDNDVLLHWAPVEEAGDSTQIFFSKKDPSGGDSCPSEEEPTFDPGYEPDWAVISTVRPRPRHSEPTRGAEPSSPRGSWAFSVSLGELKSIRRSKPGLSWAYLVLVTQAGGSLPALHFHRGGTRALLRVLSRYLLLASSPQDSRLYLVFPHDSSALSNSFHHLQLFDQDSSNVVSRFLQDPYSTTFSSFSRVTNFFRGALQPHPEGASPDLPPAPDDEPEPGFEVISCVELGPRPAVERAPPVTEEEWARHVGPEGRLQQVPELKARIFSGGLSPSLRREAWKFLLGYLSWEGSAEEHKAHVRKKTDEYFRMKLQWKSVSPEQERRNSLLHGYRSLIERDVSRTDRTNKFYEGPENPGLGLLNDILLTYCMYHFDLGQGLNPCLHSDLSCCRRIFFFFFCLFAFFSRATPTAHGDSQLCLHPRPPLDAQDSGSLCFCFRWLLIWFKREFPFPDVLRLWEVLWTGLPGPNLHLLVACAILDMERDTLMLSGFGSNEILKVRPWLPPSPHPPLAHPDLHGGGTAAGCELGGCWRCPRVTVPFRGRYLKQEY</sequence>
<organism evidence="4 5">
    <name type="scientific">Sus scrofa</name>
    <name type="common">Pig</name>
    <dbReference type="NCBI Taxonomy" id="9823"/>
    <lineage>
        <taxon>Eukaryota</taxon>
        <taxon>Metazoa</taxon>
        <taxon>Chordata</taxon>
        <taxon>Craniata</taxon>
        <taxon>Vertebrata</taxon>
        <taxon>Euteleostomi</taxon>
        <taxon>Mammalia</taxon>
        <taxon>Eutheria</taxon>
        <taxon>Laurasiatheria</taxon>
        <taxon>Artiodactyla</taxon>
        <taxon>Suina</taxon>
        <taxon>Suidae</taxon>
        <taxon>Sus</taxon>
    </lineage>
</organism>
<reference evidence="4" key="1">
    <citation type="submission" date="2025-08" db="UniProtKB">
        <authorList>
            <consortium name="Ensembl"/>
        </authorList>
    </citation>
    <scope>IDENTIFICATION</scope>
</reference>
<feature type="domain" description="Rab-GAP TBC" evidence="3">
    <location>
        <begin position="337"/>
        <end position="530"/>
    </location>
</feature>
<dbReference type="GO" id="GO:0005737">
    <property type="term" value="C:cytoplasm"/>
    <property type="evidence" value="ECO:0007669"/>
    <property type="project" value="UniProtKB-ARBA"/>
</dbReference>
<dbReference type="Proteomes" id="UP000694726">
    <property type="component" value="Unplaced"/>
</dbReference>
<proteinExistence type="predicted"/>
<dbReference type="SMART" id="SM00164">
    <property type="entry name" value="TBC"/>
    <property type="match status" value="1"/>
</dbReference>
<evidence type="ECO:0000256" key="2">
    <source>
        <dbReference type="SAM" id="MobiDB-lite"/>
    </source>
</evidence>
<dbReference type="Pfam" id="PF12068">
    <property type="entry name" value="PH_RBD"/>
    <property type="match status" value="1"/>
</dbReference>
<name>A0A8D0PKW5_PIG</name>
<dbReference type="InterPro" id="IPR021935">
    <property type="entry name" value="SGSM1/2_RBD"/>
</dbReference>
<dbReference type="Gene3D" id="1.10.8.270">
    <property type="entry name" value="putative rabgap domain of human tbc1 domain family member 14 like domains"/>
    <property type="match status" value="1"/>
</dbReference>
<dbReference type="InterPro" id="IPR000195">
    <property type="entry name" value="Rab-GAP-TBC_dom"/>
</dbReference>
<dbReference type="PANTHER" id="PTHR22957">
    <property type="entry name" value="TBC1 DOMAIN FAMILY MEMBER GTPASE-ACTIVATING PROTEIN"/>
    <property type="match status" value="1"/>
</dbReference>
<dbReference type="PROSITE" id="PS50086">
    <property type="entry name" value="TBC_RABGAP"/>
    <property type="match status" value="1"/>
</dbReference>
<evidence type="ECO:0000313" key="5">
    <source>
        <dbReference type="Proteomes" id="UP000694726"/>
    </source>
</evidence>
<dbReference type="SUPFAM" id="SSF47923">
    <property type="entry name" value="Ypt/Rab-GAP domain of gyp1p"/>
    <property type="match status" value="2"/>
</dbReference>
<dbReference type="GO" id="GO:0005096">
    <property type="term" value="F:GTPase activator activity"/>
    <property type="evidence" value="ECO:0007669"/>
    <property type="project" value="UniProtKB-KW"/>
</dbReference>
<dbReference type="Gene3D" id="1.10.472.80">
    <property type="entry name" value="Ypt/Rab-GAP domain of gyp1p, domain 3"/>
    <property type="match status" value="1"/>
</dbReference>
<dbReference type="AlphaFoldDB" id="A0A8D0PKW5"/>
<evidence type="ECO:0000259" key="3">
    <source>
        <dbReference type="PROSITE" id="PS50086"/>
    </source>
</evidence>
<protein>
    <recommendedName>
        <fullName evidence="3">Rab-GAP TBC domain-containing protein</fullName>
    </recommendedName>
</protein>
<accession>A0A8D0PKW5</accession>
<keyword evidence="1" id="KW-0343">GTPase activation</keyword>